<name>A0AAN9NK21_PHACN</name>
<accession>A0AAN9NK21</accession>
<evidence type="ECO:0000313" key="3">
    <source>
        <dbReference type="Proteomes" id="UP001374584"/>
    </source>
</evidence>
<sequence>MSTKFNNMVFSTRRRICSLVAFAMSQTTHKFVAALFSTAHTAQYNLRFSEPETYFYFLCFVVTLRLRLVAFVSLLIVPIMVPPPDFTSGSL</sequence>
<gene>
    <name evidence="2" type="ORF">VNO80_05543</name>
</gene>
<keyword evidence="3" id="KW-1185">Reference proteome</keyword>
<evidence type="ECO:0000256" key="1">
    <source>
        <dbReference type="SAM" id="Phobius"/>
    </source>
</evidence>
<comment type="caution">
    <text evidence="2">The sequence shown here is derived from an EMBL/GenBank/DDBJ whole genome shotgun (WGS) entry which is preliminary data.</text>
</comment>
<feature type="transmembrane region" description="Helical" evidence="1">
    <location>
        <begin position="54"/>
        <end position="81"/>
    </location>
</feature>
<proteinExistence type="predicted"/>
<keyword evidence="1" id="KW-0472">Membrane</keyword>
<evidence type="ECO:0000313" key="2">
    <source>
        <dbReference type="EMBL" id="KAK7372172.1"/>
    </source>
</evidence>
<reference evidence="2 3" key="1">
    <citation type="submission" date="2024-01" db="EMBL/GenBank/DDBJ databases">
        <title>The genomes of 5 underutilized Papilionoideae crops provide insights into root nodulation and disease resistanc.</title>
        <authorList>
            <person name="Jiang F."/>
        </authorList>
    </citation>
    <scope>NUCLEOTIDE SEQUENCE [LARGE SCALE GENOMIC DNA]</scope>
    <source>
        <strain evidence="2">JINMINGXINNONG_FW02</strain>
        <tissue evidence="2">Leaves</tissue>
    </source>
</reference>
<organism evidence="2 3">
    <name type="scientific">Phaseolus coccineus</name>
    <name type="common">Scarlet runner bean</name>
    <name type="synonym">Phaseolus multiflorus</name>
    <dbReference type="NCBI Taxonomy" id="3886"/>
    <lineage>
        <taxon>Eukaryota</taxon>
        <taxon>Viridiplantae</taxon>
        <taxon>Streptophyta</taxon>
        <taxon>Embryophyta</taxon>
        <taxon>Tracheophyta</taxon>
        <taxon>Spermatophyta</taxon>
        <taxon>Magnoliopsida</taxon>
        <taxon>eudicotyledons</taxon>
        <taxon>Gunneridae</taxon>
        <taxon>Pentapetalae</taxon>
        <taxon>rosids</taxon>
        <taxon>fabids</taxon>
        <taxon>Fabales</taxon>
        <taxon>Fabaceae</taxon>
        <taxon>Papilionoideae</taxon>
        <taxon>50 kb inversion clade</taxon>
        <taxon>NPAAA clade</taxon>
        <taxon>indigoferoid/millettioid clade</taxon>
        <taxon>Phaseoleae</taxon>
        <taxon>Phaseolus</taxon>
    </lineage>
</organism>
<dbReference type="AlphaFoldDB" id="A0AAN9NK21"/>
<dbReference type="EMBL" id="JAYMYR010000003">
    <property type="protein sequence ID" value="KAK7372172.1"/>
    <property type="molecule type" value="Genomic_DNA"/>
</dbReference>
<keyword evidence="1" id="KW-1133">Transmembrane helix</keyword>
<keyword evidence="1" id="KW-0812">Transmembrane</keyword>
<dbReference type="Proteomes" id="UP001374584">
    <property type="component" value="Unassembled WGS sequence"/>
</dbReference>
<protein>
    <submittedName>
        <fullName evidence="2">Uncharacterized protein</fullName>
    </submittedName>
</protein>